<accession>A0ABT3ILR2</accession>
<comment type="caution">
    <text evidence="9">The sequence shown here is derived from an EMBL/GenBank/DDBJ whole genome shotgun (WGS) entry which is preliminary data.</text>
</comment>
<evidence type="ECO:0000256" key="8">
    <source>
        <dbReference type="SAM" id="SignalP"/>
    </source>
</evidence>
<evidence type="ECO:0000256" key="4">
    <source>
        <dbReference type="ARBA" id="ARBA00022452"/>
    </source>
</evidence>
<keyword evidence="10" id="KW-1185">Reference proteome</keyword>
<organism evidence="9 10">
    <name type="scientific">Chitinophaga nivalis</name>
    <dbReference type="NCBI Taxonomy" id="2991709"/>
    <lineage>
        <taxon>Bacteria</taxon>
        <taxon>Pseudomonadati</taxon>
        <taxon>Bacteroidota</taxon>
        <taxon>Chitinophagia</taxon>
        <taxon>Chitinophagales</taxon>
        <taxon>Chitinophagaceae</taxon>
        <taxon>Chitinophaga</taxon>
    </lineage>
</organism>
<protein>
    <submittedName>
        <fullName evidence="9">TolC family protein</fullName>
    </submittedName>
</protein>
<reference evidence="9 10" key="1">
    <citation type="submission" date="2022-10" db="EMBL/GenBank/DDBJ databases">
        <title>Chitinophaga nivalis PC15 sp. nov., isolated from Pyeongchang county, South Korea.</title>
        <authorList>
            <person name="Trinh H.N."/>
        </authorList>
    </citation>
    <scope>NUCLEOTIDE SEQUENCE [LARGE SCALE GENOMIC DNA]</scope>
    <source>
        <strain evidence="9 10">PC14</strain>
    </source>
</reference>
<evidence type="ECO:0000313" key="10">
    <source>
        <dbReference type="Proteomes" id="UP001207742"/>
    </source>
</evidence>
<dbReference type="PANTHER" id="PTHR30026:SF20">
    <property type="entry name" value="OUTER MEMBRANE PROTEIN TOLC"/>
    <property type="match status" value="1"/>
</dbReference>
<dbReference type="Proteomes" id="UP001207742">
    <property type="component" value="Unassembled WGS sequence"/>
</dbReference>
<keyword evidence="5" id="KW-0812">Transmembrane</keyword>
<keyword evidence="4" id="KW-1134">Transmembrane beta strand</keyword>
<dbReference type="Gene3D" id="1.20.1600.10">
    <property type="entry name" value="Outer membrane efflux proteins (OEP)"/>
    <property type="match status" value="1"/>
</dbReference>
<dbReference type="Pfam" id="PF02321">
    <property type="entry name" value="OEP"/>
    <property type="match status" value="1"/>
</dbReference>
<feature type="signal peptide" evidence="8">
    <location>
        <begin position="1"/>
        <end position="22"/>
    </location>
</feature>
<dbReference type="InterPro" id="IPR051906">
    <property type="entry name" value="TolC-like"/>
</dbReference>
<name>A0ABT3ILR2_9BACT</name>
<evidence type="ECO:0000313" key="9">
    <source>
        <dbReference type="EMBL" id="MCW3484902.1"/>
    </source>
</evidence>
<keyword evidence="6" id="KW-0472">Membrane</keyword>
<gene>
    <name evidence="9" type="ORF">OL497_13415</name>
</gene>
<evidence type="ECO:0000256" key="5">
    <source>
        <dbReference type="ARBA" id="ARBA00022692"/>
    </source>
</evidence>
<dbReference type="EMBL" id="JAPDNS010000001">
    <property type="protein sequence ID" value="MCW3484902.1"/>
    <property type="molecule type" value="Genomic_DNA"/>
</dbReference>
<dbReference type="RefSeq" id="WP_264730851.1">
    <property type="nucleotide sequence ID" value="NZ_JAPDNR010000001.1"/>
</dbReference>
<sequence length="251" mass="27919">MKSTSIVSCVLLFSALSTAVNAQVKVAGKTTPQAASAAVPANTQNNIQEKLVELAMNNPRLKAARLERDKTVYELNKANANWLNYVTVGANLNEVSLRMYKGENNNTQNLYYPLWNVGISVPLGSLISKPNDVKIARKNVELATQQQELLSRNVRAVVLSKYQNYLLKKELLTLQNEITEDDYAAFSQAEQKFSTGGITYDEYSISSKRYNAELVKKITLETDLSQAKLDLEEIIGIKLEEALLAASAERR</sequence>
<comment type="similarity">
    <text evidence="2">Belongs to the outer membrane factor (OMF) (TC 1.B.17) family.</text>
</comment>
<dbReference type="InterPro" id="IPR003423">
    <property type="entry name" value="OMP_efflux"/>
</dbReference>
<evidence type="ECO:0000256" key="1">
    <source>
        <dbReference type="ARBA" id="ARBA00004442"/>
    </source>
</evidence>
<dbReference type="PANTHER" id="PTHR30026">
    <property type="entry name" value="OUTER MEMBRANE PROTEIN TOLC"/>
    <property type="match status" value="1"/>
</dbReference>
<evidence type="ECO:0000256" key="3">
    <source>
        <dbReference type="ARBA" id="ARBA00022448"/>
    </source>
</evidence>
<keyword evidence="7" id="KW-0998">Cell outer membrane</keyword>
<dbReference type="SUPFAM" id="SSF56954">
    <property type="entry name" value="Outer membrane efflux proteins (OEP)"/>
    <property type="match status" value="1"/>
</dbReference>
<evidence type="ECO:0000256" key="6">
    <source>
        <dbReference type="ARBA" id="ARBA00023136"/>
    </source>
</evidence>
<comment type="subcellular location">
    <subcellularLocation>
        <location evidence="1">Cell outer membrane</location>
    </subcellularLocation>
</comment>
<keyword evidence="8" id="KW-0732">Signal</keyword>
<evidence type="ECO:0000256" key="7">
    <source>
        <dbReference type="ARBA" id="ARBA00023237"/>
    </source>
</evidence>
<keyword evidence="3" id="KW-0813">Transport</keyword>
<proteinExistence type="inferred from homology"/>
<evidence type="ECO:0000256" key="2">
    <source>
        <dbReference type="ARBA" id="ARBA00007613"/>
    </source>
</evidence>
<feature type="chain" id="PRO_5045131736" evidence="8">
    <location>
        <begin position="23"/>
        <end position="251"/>
    </location>
</feature>